<organism evidence="8 9">
    <name type="scientific">candidate division TA06 bacterium DG_24</name>
    <dbReference type="NCBI Taxonomy" id="1703770"/>
    <lineage>
        <taxon>Bacteria</taxon>
        <taxon>Bacteria division TA06</taxon>
    </lineage>
</organism>
<protein>
    <recommendedName>
        <fullName evidence="7">Endolytic murein transglycosylase</fullName>
        <ecNumber evidence="7">4.2.2.29</ecNumber>
    </recommendedName>
    <alternativeName>
        <fullName evidence="7">Peptidoglycan lytic transglycosylase</fullName>
    </alternativeName>
    <alternativeName>
        <fullName evidence="7">Peptidoglycan polymerization terminase</fullName>
    </alternativeName>
</protein>
<dbReference type="GO" id="GO:0009252">
    <property type="term" value="P:peptidoglycan biosynthetic process"/>
    <property type="evidence" value="ECO:0007669"/>
    <property type="project" value="UniProtKB-UniRule"/>
</dbReference>
<comment type="function">
    <text evidence="7">Functions as a peptidoglycan terminase that cleaves nascent peptidoglycan strands endolytically to terminate their elongation.</text>
</comment>
<evidence type="ECO:0000256" key="3">
    <source>
        <dbReference type="ARBA" id="ARBA00022989"/>
    </source>
</evidence>
<dbReference type="Proteomes" id="UP000052008">
    <property type="component" value="Unassembled WGS sequence"/>
</dbReference>
<keyword evidence="6 7" id="KW-0961">Cell wall biogenesis/degradation</keyword>
<keyword evidence="3 7" id="KW-1133">Transmembrane helix</keyword>
<dbReference type="HAMAP" id="MF_02065">
    <property type="entry name" value="MltG"/>
    <property type="match status" value="1"/>
</dbReference>
<dbReference type="EC" id="4.2.2.29" evidence="7"/>
<dbReference type="InterPro" id="IPR003770">
    <property type="entry name" value="MLTG-like"/>
</dbReference>
<keyword evidence="4 7" id="KW-0472">Membrane</keyword>
<dbReference type="PANTHER" id="PTHR30518:SF2">
    <property type="entry name" value="ENDOLYTIC MUREIN TRANSGLYCOSYLASE"/>
    <property type="match status" value="1"/>
</dbReference>
<dbReference type="PATRIC" id="fig|1703770.3.peg.1445"/>
<evidence type="ECO:0000256" key="6">
    <source>
        <dbReference type="ARBA" id="ARBA00023316"/>
    </source>
</evidence>
<name>A0A0S7WTE8_UNCT6</name>
<evidence type="ECO:0000256" key="4">
    <source>
        <dbReference type="ARBA" id="ARBA00023136"/>
    </source>
</evidence>
<proteinExistence type="inferred from homology"/>
<evidence type="ECO:0000313" key="9">
    <source>
        <dbReference type="Proteomes" id="UP000052008"/>
    </source>
</evidence>
<dbReference type="Gene3D" id="3.30.160.60">
    <property type="entry name" value="Classic Zinc Finger"/>
    <property type="match status" value="1"/>
</dbReference>
<comment type="subcellular location">
    <subcellularLocation>
        <location evidence="7">Cell membrane</location>
        <topology evidence="7">Single-pass membrane protein</topology>
    </subcellularLocation>
</comment>
<dbReference type="GO" id="GO:0005886">
    <property type="term" value="C:plasma membrane"/>
    <property type="evidence" value="ECO:0007669"/>
    <property type="project" value="UniProtKB-SubCell"/>
</dbReference>
<dbReference type="Gene3D" id="3.30.1490.480">
    <property type="entry name" value="Endolytic murein transglycosylase"/>
    <property type="match status" value="1"/>
</dbReference>
<dbReference type="Pfam" id="PF02618">
    <property type="entry name" value="YceG"/>
    <property type="match status" value="1"/>
</dbReference>
<dbReference type="AlphaFoldDB" id="A0A0S7WTE8"/>
<evidence type="ECO:0000256" key="2">
    <source>
        <dbReference type="ARBA" id="ARBA00022692"/>
    </source>
</evidence>
<evidence type="ECO:0000256" key="5">
    <source>
        <dbReference type="ARBA" id="ARBA00023239"/>
    </source>
</evidence>
<comment type="catalytic activity">
    <reaction evidence="7">
        <text>a peptidoglycan chain = a peptidoglycan chain with N-acetyl-1,6-anhydromuramyl-[peptide] at the reducing end + a peptidoglycan chain with N-acetylglucosamine at the non-reducing end.</text>
        <dbReference type="EC" id="4.2.2.29"/>
    </reaction>
</comment>
<gene>
    <name evidence="7" type="primary">mltG</name>
    <name evidence="8" type="ORF">AMJ39_06740</name>
</gene>
<keyword evidence="5 7" id="KW-0456">Lyase</keyword>
<dbReference type="EMBL" id="LIZS01000039">
    <property type="protein sequence ID" value="KPJ52860.1"/>
    <property type="molecule type" value="Genomic_DNA"/>
</dbReference>
<dbReference type="CDD" id="cd08010">
    <property type="entry name" value="MltG_like"/>
    <property type="match status" value="1"/>
</dbReference>
<sequence length="335" mass="37588">MRRAGSRLIGGFLGVLTVSVLLVGMYEVFIAPPRNVNDLSEVEIIIPPGLAADEIGSLLDREGLVDNAWAFKLLGKVGGYERRLQAGRYCLGPEMRDLDVLKVLARGRTGEERVTLPEGLTVAQMARLLAERAGIDGDRFLTFARDPRLADSLRVPARSLEGYLFPDTYNIFWQMDERTILRQLVQNFWNHFEASRDERAAALGMSVHQVVTLASLIEREAKSEEERALISGVFHNRLRLRRPLESCATVAFILPERRERLTYADLRTPSPYNTYLRPGLPPGPICSPGISSIDAALYPAETDYLYFVSRGDGTHEFTKTAREHIRAKRKYGATP</sequence>
<feature type="transmembrane region" description="Helical" evidence="7">
    <location>
        <begin position="12"/>
        <end position="31"/>
    </location>
</feature>
<dbReference type="GO" id="GO:0008932">
    <property type="term" value="F:lytic endotransglycosylase activity"/>
    <property type="evidence" value="ECO:0007669"/>
    <property type="project" value="UniProtKB-UniRule"/>
</dbReference>
<dbReference type="PANTHER" id="PTHR30518">
    <property type="entry name" value="ENDOLYTIC MUREIN TRANSGLYCOSYLASE"/>
    <property type="match status" value="1"/>
</dbReference>
<dbReference type="NCBIfam" id="TIGR00247">
    <property type="entry name" value="endolytic transglycosylase MltG"/>
    <property type="match status" value="1"/>
</dbReference>
<dbReference type="GO" id="GO:0071555">
    <property type="term" value="P:cell wall organization"/>
    <property type="evidence" value="ECO:0007669"/>
    <property type="project" value="UniProtKB-KW"/>
</dbReference>
<feature type="site" description="Important for catalytic activity" evidence="7">
    <location>
        <position position="220"/>
    </location>
</feature>
<dbReference type="STRING" id="1703770.AMJ39_06740"/>
<evidence type="ECO:0000313" key="8">
    <source>
        <dbReference type="EMBL" id="KPJ52860.1"/>
    </source>
</evidence>
<comment type="caution">
    <text evidence="8">The sequence shown here is derived from an EMBL/GenBank/DDBJ whole genome shotgun (WGS) entry which is preliminary data.</text>
</comment>
<accession>A0A0S7WTE8</accession>
<reference evidence="8 9" key="1">
    <citation type="journal article" date="2015" name="Microbiome">
        <title>Genomic resolution of linkages in carbon, nitrogen, and sulfur cycling among widespread estuary sediment bacteria.</title>
        <authorList>
            <person name="Baker B.J."/>
            <person name="Lazar C.S."/>
            <person name="Teske A.P."/>
            <person name="Dick G.J."/>
        </authorList>
    </citation>
    <scope>NUCLEOTIDE SEQUENCE [LARGE SCALE GENOMIC DNA]</scope>
    <source>
        <strain evidence="8">DG_24</strain>
    </source>
</reference>
<comment type="similarity">
    <text evidence="7">Belongs to the transglycosylase MltG family.</text>
</comment>
<evidence type="ECO:0000256" key="7">
    <source>
        <dbReference type="HAMAP-Rule" id="MF_02065"/>
    </source>
</evidence>
<evidence type="ECO:0000256" key="1">
    <source>
        <dbReference type="ARBA" id="ARBA00022475"/>
    </source>
</evidence>
<keyword evidence="1 7" id="KW-1003">Cell membrane</keyword>
<keyword evidence="2 7" id="KW-0812">Transmembrane</keyword>